<dbReference type="EMBL" id="AL606605">
    <property type="protein sequence ID" value="CAE03078.3"/>
    <property type="molecule type" value="Genomic_DNA"/>
</dbReference>
<gene>
    <name evidence="2" type="primary">OSJNBa0089E12.16</name>
</gene>
<feature type="region of interest" description="Disordered" evidence="1">
    <location>
        <begin position="163"/>
        <end position="206"/>
    </location>
</feature>
<proteinExistence type="predicted"/>
<evidence type="ECO:0000256" key="1">
    <source>
        <dbReference type="SAM" id="MobiDB-lite"/>
    </source>
</evidence>
<evidence type="ECO:0000313" key="3">
    <source>
        <dbReference type="Proteomes" id="UP000000763"/>
    </source>
</evidence>
<evidence type="ECO:0000313" key="2">
    <source>
        <dbReference type="EMBL" id="CAE03078.3"/>
    </source>
</evidence>
<feature type="compositionally biased region" description="Low complexity" evidence="1">
    <location>
        <begin position="176"/>
        <end position="185"/>
    </location>
</feature>
<accession>Q7XQK8</accession>
<dbReference type="Proteomes" id="UP000000763">
    <property type="component" value="Chromosome 4"/>
</dbReference>
<organism evidence="2 3">
    <name type="scientific">Oryza sativa subsp. japonica</name>
    <name type="common">Rice</name>
    <dbReference type="NCBI Taxonomy" id="39947"/>
    <lineage>
        <taxon>Eukaryota</taxon>
        <taxon>Viridiplantae</taxon>
        <taxon>Streptophyta</taxon>
        <taxon>Embryophyta</taxon>
        <taxon>Tracheophyta</taxon>
        <taxon>Spermatophyta</taxon>
        <taxon>Magnoliopsida</taxon>
        <taxon>Liliopsida</taxon>
        <taxon>Poales</taxon>
        <taxon>Poaceae</taxon>
        <taxon>BOP clade</taxon>
        <taxon>Oryzoideae</taxon>
        <taxon>Oryzeae</taxon>
        <taxon>Oryzinae</taxon>
        <taxon>Oryza</taxon>
        <taxon>Oryza sativa</taxon>
    </lineage>
</organism>
<dbReference type="AlphaFoldDB" id="Q7XQK8"/>
<sequence length="206" mass="21777">MWRTCRAIEDGVMNGEHKGIHGHHGARLPSSVERGGRGKAALLSLPISAAPPPPGRWVETAAIELLLLHGWLTTTSSGLYRARRRPRRLRVGDNDDLGGGSPLLLPRPAPLLPWPVRRRARRREDYKRDGADLGGMEQDDADLAVGLGGGGLRGGTWWRHGGVASPPASLPPLAPPSVVSSPVGGEAFSSLHRPSSPPPSIGDLGA</sequence>
<name>Q7XQK8_ORYSJ</name>
<protein>
    <submittedName>
        <fullName evidence="2">OSJNBa0089E12.16 protein</fullName>
    </submittedName>
</protein>
<reference evidence="3" key="2">
    <citation type="journal article" date="2008" name="Nucleic Acids Res.">
        <title>The rice annotation project database (RAP-DB): 2008 update.</title>
        <authorList>
            <consortium name="The rice annotation project (RAP)"/>
        </authorList>
    </citation>
    <scope>GENOME REANNOTATION</scope>
    <source>
        <strain evidence="3">cv. Nipponbare</strain>
    </source>
</reference>
<reference evidence="3" key="1">
    <citation type="journal article" date="2005" name="Nature">
        <title>The map-based sequence of the rice genome.</title>
        <authorList>
            <consortium name="International rice genome sequencing project (IRGSP)"/>
            <person name="Matsumoto T."/>
            <person name="Wu J."/>
            <person name="Kanamori H."/>
            <person name="Katayose Y."/>
            <person name="Fujisawa M."/>
            <person name="Namiki N."/>
            <person name="Mizuno H."/>
            <person name="Yamamoto K."/>
            <person name="Antonio B.A."/>
            <person name="Baba T."/>
            <person name="Sakata K."/>
            <person name="Nagamura Y."/>
            <person name="Aoki H."/>
            <person name="Arikawa K."/>
            <person name="Arita K."/>
            <person name="Bito T."/>
            <person name="Chiden Y."/>
            <person name="Fujitsuka N."/>
            <person name="Fukunaka R."/>
            <person name="Hamada M."/>
            <person name="Harada C."/>
            <person name="Hayashi A."/>
            <person name="Hijishita S."/>
            <person name="Honda M."/>
            <person name="Hosokawa S."/>
            <person name="Ichikawa Y."/>
            <person name="Idonuma A."/>
            <person name="Iijima M."/>
            <person name="Ikeda M."/>
            <person name="Ikeno M."/>
            <person name="Ito K."/>
            <person name="Ito S."/>
            <person name="Ito T."/>
            <person name="Ito Y."/>
            <person name="Ito Y."/>
            <person name="Iwabuchi A."/>
            <person name="Kamiya K."/>
            <person name="Karasawa W."/>
            <person name="Kurita K."/>
            <person name="Katagiri S."/>
            <person name="Kikuta A."/>
            <person name="Kobayashi H."/>
            <person name="Kobayashi N."/>
            <person name="Machita K."/>
            <person name="Maehara T."/>
            <person name="Masukawa M."/>
            <person name="Mizubayashi T."/>
            <person name="Mukai Y."/>
            <person name="Nagasaki H."/>
            <person name="Nagata Y."/>
            <person name="Naito S."/>
            <person name="Nakashima M."/>
            <person name="Nakama Y."/>
            <person name="Nakamichi Y."/>
            <person name="Nakamura M."/>
            <person name="Meguro A."/>
            <person name="Negishi M."/>
            <person name="Ohta I."/>
            <person name="Ohta T."/>
            <person name="Okamoto M."/>
            <person name="Ono N."/>
            <person name="Saji S."/>
            <person name="Sakaguchi M."/>
            <person name="Sakai K."/>
            <person name="Shibata M."/>
            <person name="Shimokawa T."/>
            <person name="Song J."/>
            <person name="Takazaki Y."/>
            <person name="Terasawa K."/>
            <person name="Tsugane M."/>
            <person name="Tsuji K."/>
            <person name="Ueda S."/>
            <person name="Waki K."/>
            <person name="Yamagata H."/>
            <person name="Yamamoto M."/>
            <person name="Yamamoto S."/>
            <person name="Yamane H."/>
            <person name="Yoshiki S."/>
            <person name="Yoshihara R."/>
            <person name="Yukawa K."/>
            <person name="Zhong H."/>
            <person name="Yano M."/>
            <person name="Yuan Q."/>
            <person name="Ouyang S."/>
            <person name="Liu J."/>
            <person name="Jones K.M."/>
            <person name="Gansberger K."/>
            <person name="Moffat K."/>
            <person name="Hill J."/>
            <person name="Bera J."/>
            <person name="Fadrosh D."/>
            <person name="Jin S."/>
            <person name="Johri S."/>
            <person name="Kim M."/>
            <person name="Overton L."/>
            <person name="Reardon M."/>
            <person name="Tsitrin T."/>
            <person name="Vuong H."/>
            <person name="Weaver B."/>
            <person name="Ciecko A."/>
            <person name="Tallon L."/>
            <person name="Jackson J."/>
            <person name="Pai G."/>
            <person name="Aken S.V."/>
            <person name="Utterback T."/>
            <person name="Reidmuller S."/>
            <person name="Feldblyum T."/>
            <person name="Hsiao J."/>
            <person name="Zismann V."/>
            <person name="Iobst S."/>
            <person name="de Vazeille A.R."/>
            <person name="Buell C.R."/>
            <person name="Ying K."/>
            <person name="Li Y."/>
            <person name="Lu T."/>
            <person name="Huang Y."/>
            <person name="Zhao Q."/>
            <person name="Feng Q."/>
            <person name="Zhang L."/>
            <person name="Zhu J."/>
            <person name="Weng Q."/>
            <person name="Mu J."/>
            <person name="Lu Y."/>
            <person name="Fan D."/>
            <person name="Liu Y."/>
            <person name="Guan J."/>
            <person name="Zhang Y."/>
            <person name="Yu S."/>
            <person name="Liu X."/>
            <person name="Zhang Y."/>
            <person name="Hong G."/>
            <person name="Han B."/>
            <person name="Choisne N."/>
            <person name="Demange N."/>
            <person name="Orjeda G."/>
            <person name="Samain S."/>
            <person name="Cattolico L."/>
            <person name="Pelletier E."/>
            <person name="Couloux A."/>
            <person name="Segurens B."/>
            <person name="Wincker P."/>
            <person name="D'Hont A."/>
            <person name="Scarpelli C."/>
            <person name="Weissenbach J."/>
            <person name="Salanoubat M."/>
            <person name="Quetier F."/>
            <person name="Yu Y."/>
            <person name="Kim H.R."/>
            <person name="Rambo T."/>
            <person name="Currie J."/>
            <person name="Collura K."/>
            <person name="Luo M."/>
            <person name="Yang T."/>
            <person name="Ammiraju J.S.S."/>
            <person name="Engler F."/>
            <person name="Soderlund C."/>
            <person name="Wing R.A."/>
            <person name="Palmer L.E."/>
            <person name="de la Bastide M."/>
            <person name="Spiegel L."/>
            <person name="Nascimento L."/>
            <person name="Zutavern T."/>
            <person name="O'Shaughnessy A."/>
            <person name="Dike S."/>
            <person name="Dedhia N."/>
            <person name="Preston R."/>
            <person name="Balija V."/>
            <person name="McCombie W.R."/>
            <person name="Chow T."/>
            <person name="Chen H."/>
            <person name="Chung M."/>
            <person name="Chen C."/>
            <person name="Shaw J."/>
            <person name="Wu H."/>
            <person name="Hsiao K."/>
            <person name="Chao Y."/>
            <person name="Chu M."/>
            <person name="Cheng C."/>
            <person name="Hour A."/>
            <person name="Lee P."/>
            <person name="Lin S."/>
            <person name="Lin Y."/>
            <person name="Liou J."/>
            <person name="Liu S."/>
            <person name="Hsing Y."/>
            <person name="Raghuvanshi S."/>
            <person name="Mohanty A."/>
            <person name="Bharti A.K."/>
            <person name="Gaur A."/>
            <person name="Gupta V."/>
            <person name="Kumar D."/>
            <person name="Ravi V."/>
            <person name="Vij S."/>
            <person name="Kapur A."/>
            <person name="Khurana P."/>
            <person name="Khurana P."/>
            <person name="Khurana J.P."/>
            <person name="Tyagi A.K."/>
            <person name="Gaikwad K."/>
            <person name="Singh A."/>
            <person name="Dalal V."/>
            <person name="Srivastava S."/>
            <person name="Dixit A."/>
            <person name="Pal A.K."/>
            <person name="Ghazi I.A."/>
            <person name="Yadav M."/>
            <person name="Pandit A."/>
            <person name="Bhargava A."/>
            <person name="Sureshbabu K."/>
            <person name="Batra K."/>
            <person name="Sharma T.R."/>
            <person name="Mohapatra T."/>
            <person name="Singh N.K."/>
            <person name="Messing J."/>
            <person name="Nelson A.B."/>
            <person name="Fuks G."/>
            <person name="Kavchok S."/>
            <person name="Keizer G."/>
            <person name="Linton E."/>
            <person name="Llaca V."/>
            <person name="Song R."/>
            <person name="Tanyolac B."/>
            <person name="Young S."/>
            <person name="Ho-Il K."/>
            <person name="Hahn J.H."/>
            <person name="Sangsakoo G."/>
            <person name="Vanavichit A."/>
            <person name="de Mattos Luiz.A.T."/>
            <person name="Zimmer P.D."/>
            <person name="Malone G."/>
            <person name="Dellagostin O."/>
            <person name="de Oliveira A.C."/>
            <person name="Bevan M."/>
            <person name="Bancroft I."/>
            <person name="Minx P."/>
            <person name="Cordum H."/>
            <person name="Wilson R."/>
            <person name="Cheng Z."/>
            <person name="Jin W."/>
            <person name="Jiang J."/>
            <person name="Leong S.A."/>
            <person name="Iwama H."/>
            <person name="Gojobori T."/>
            <person name="Itoh T."/>
            <person name="Niimura Y."/>
            <person name="Fujii Y."/>
            <person name="Habara T."/>
            <person name="Sakai H."/>
            <person name="Sato Y."/>
            <person name="Wilson G."/>
            <person name="Kumar K."/>
            <person name="McCouch S."/>
            <person name="Juretic N."/>
            <person name="Hoen D."/>
            <person name="Wright S."/>
            <person name="Bruskiewich R."/>
            <person name="Bureau T."/>
            <person name="Miyao A."/>
            <person name="Hirochika H."/>
            <person name="Nishikawa T."/>
            <person name="Kadowaki K."/>
            <person name="Sugiura M."/>
            <person name="Burr B."/>
            <person name="Sasaki T."/>
        </authorList>
    </citation>
    <scope>NUCLEOTIDE SEQUENCE [LARGE SCALE GENOMIC DNA]</scope>
    <source>
        <strain evidence="3">cv. Nipponbare</strain>
    </source>
</reference>